<evidence type="ECO:0000313" key="3">
    <source>
        <dbReference type="EMBL" id="MCW9711995.1"/>
    </source>
</evidence>
<keyword evidence="1" id="KW-0732">Signal</keyword>
<name>A0ABT3PVW0_9BACT</name>
<protein>
    <submittedName>
        <fullName evidence="3">DUF4382 domain-containing protein</fullName>
    </submittedName>
</protein>
<evidence type="ECO:0000259" key="2">
    <source>
        <dbReference type="Pfam" id="PF14321"/>
    </source>
</evidence>
<evidence type="ECO:0000313" key="4">
    <source>
        <dbReference type="Proteomes" id="UP001207337"/>
    </source>
</evidence>
<dbReference type="Proteomes" id="UP001207337">
    <property type="component" value="Unassembled WGS sequence"/>
</dbReference>
<dbReference type="PROSITE" id="PS51257">
    <property type="entry name" value="PROKAR_LIPOPROTEIN"/>
    <property type="match status" value="1"/>
</dbReference>
<gene>
    <name evidence="3" type="ORF">LQ318_03675</name>
</gene>
<dbReference type="InterPro" id="IPR025491">
    <property type="entry name" value="DUF4382"/>
</dbReference>
<feature type="chain" id="PRO_5046821690" evidence="1">
    <location>
        <begin position="24"/>
        <end position="279"/>
    </location>
</feature>
<keyword evidence="4" id="KW-1185">Reference proteome</keyword>
<dbReference type="RefSeq" id="WP_265787623.1">
    <property type="nucleotide sequence ID" value="NZ_BAABRS010000001.1"/>
</dbReference>
<proteinExistence type="predicted"/>
<dbReference type="Pfam" id="PF14321">
    <property type="entry name" value="DUF4382"/>
    <property type="match status" value="1"/>
</dbReference>
<feature type="domain" description="DUF4382" evidence="2">
    <location>
        <begin position="36"/>
        <end position="180"/>
    </location>
</feature>
<reference evidence="3 4" key="1">
    <citation type="submission" date="2021-11" db="EMBL/GenBank/DDBJ databases">
        <title>Aliifidinibius sp. nov., a new bacterium isolated from saline soil.</title>
        <authorList>
            <person name="Galisteo C."/>
            <person name="De La Haba R."/>
            <person name="Sanchez-Porro C."/>
            <person name="Ventosa A."/>
        </authorList>
    </citation>
    <scope>NUCLEOTIDE SEQUENCE [LARGE SCALE GENOMIC DNA]</scope>
    <source>
        <strain evidence="3 4">KACC 190600</strain>
    </source>
</reference>
<comment type="caution">
    <text evidence="3">The sequence shown here is derived from an EMBL/GenBank/DDBJ whole genome shotgun (WGS) entry which is preliminary data.</text>
</comment>
<feature type="signal peptide" evidence="1">
    <location>
        <begin position="1"/>
        <end position="23"/>
    </location>
</feature>
<evidence type="ECO:0000256" key="1">
    <source>
        <dbReference type="SAM" id="SignalP"/>
    </source>
</evidence>
<accession>A0ABT3PVW0</accession>
<dbReference type="EMBL" id="JAJNDC010000001">
    <property type="protein sequence ID" value="MCW9711995.1"/>
    <property type="molecule type" value="Genomic_DNA"/>
</dbReference>
<organism evidence="3 4">
    <name type="scientific">Fodinibius salicampi</name>
    <dbReference type="NCBI Taxonomy" id="1920655"/>
    <lineage>
        <taxon>Bacteria</taxon>
        <taxon>Pseudomonadati</taxon>
        <taxon>Balneolota</taxon>
        <taxon>Balneolia</taxon>
        <taxon>Balneolales</taxon>
        <taxon>Balneolaceae</taxon>
        <taxon>Fodinibius</taxon>
    </lineage>
</organism>
<sequence>MLQNKILSLPLVLFFAVAVFFTACDNSGTGSDGSMGTMTVEMTDAPIDSADAVNVFIERVEVNNAENEEEGWIVLNEPQQSYNLLELTNGATEVIGTKELEPGTYNQIRLILSEGGHSVEVGGEVHDMKVPSGPQTGIKLNIDAEIEPDIEYVLLLDFDASRSVVAAGPPGDAVKYLLKPVIKAKEKAITGNIEGVVDPAEAQPVVYAIDDVDATEPDTLASTIADTTSGDFKIIGLEEGSYDVSIDPRNDDYQSETVEDVSVTIGQSNDLGTVELNQQ</sequence>
<dbReference type="Gene3D" id="2.60.40.1120">
    <property type="entry name" value="Carboxypeptidase-like, regulatory domain"/>
    <property type="match status" value="1"/>
</dbReference>